<keyword evidence="5" id="KW-1185">Reference proteome</keyword>
<dbReference type="InterPro" id="IPR003696">
    <property type="entry name" value="Carbtransf_dom"/>
</dbReference>
<dbReference type="InterPro" id="IPR031730">
    <property type="entry name" value="Carbam_trans_C"/>
</dbReference>
<reference evidence="4 5" key="1">
    <citation type="submission" date="2016-06" db="EMBL/GenBank/DDBJ databases">
        <authorList>
            <person name="Kjaerup R.B."/>
            <person name="Dalgaard T.S."/>
            <person name="Juul-Madsen H.R."/>
        </authorList>
    </citation>
    <scope>NUCLEOTIDE SEQUENCE [LARGE SCALE GENOMIC DNA]</scope>
    <source>
        <strain evidence="4">3</strain>
    </source>
</reference>
<dbReference type="InterPro" id="IPR038152">
    <property type="entry name" value="Carbam_trans_C_sf"/>
</dbReference>
<accession>A0A1A8XR92</accession>
<evidence type="ECO:0000259" key="3">
    <source>
        <dbReference type="Pfam" id="PF16861"/>
    </source>
</evidence>
<dbReference type="InterPro" id="IPR043129">
    <property type="entry name" value="ATPase_NBD"/>
</dbReference>
<dbReference type="GO" id="GO:0016740">
    <property type="term" value="F:transferase activity"/>
    <property type="evidence" value="ECO:0007669"/>
    <property type="project" value="UniProtKB-KW"/>
</dbReference>
<dbReference type="SUPFAM" id="SSF53067">
    <property type="entry name" value="Actin-like ATPase domain"/>
    <property type="match status" value="1"/>
</dbReference>
<evidence type="ECO:0000313" key="4">
    <source>
        <dbReference type="EMBL" id="SBT06488.1"/>
    </source>
</evidence>
<dbReference type="Pfam" id="PF16861">
    <property type="entry name" value="Carbam_trans_C"/>
    <property type="match status" value="1"/>
</dbReference>
<gene>
    <name evidence="4" type="ORF">ACCAA_340015</name>
</gene>
<dbReference type="CDD" id="cd24098">
    <property type="entry name" value="ASKHA_NBD_TobZ_N"/>
    <property type="match status" value="1"/>
</dbReference>
<evidence type="ECO:0000256" key="1">
    <source>
        <dbReference type="ARBA" id="ARBA00006129"/>
    </source>
</evidence>
<dbReference type="EMBL" id="FLQX01000110">
    <property type="protein sequence ID" value="SBT06488.1"/>
    <property type="molecule type" value="Genomic_DNA"/>
</dbReference>
<dbReference type="STRING" id="1860102.ACCAA_340015"/>
<dbReference type="Pfam" id="PF02543">
    <property type="entry name" value="Carbam_trans_N"/>
    <property type="match status" value="1"/>
</dbReference>
<comment type="similarity">
    <text evidence="1">Belongs to the NodU/CmcH family.</text>
</comment>
<dbReference type="Gene3D" id="3.90.870.20">
    <property type="entry name" value="Carbamoyltransferase, C-terminal domain"/>
    <property type="match status" value="1"/>
</dbReference>
<dbReference type="AlphaFoldDB" id="A0A1A8XR92"/>
<evidence type="ECO:0000259" key="2">
    <source>
        <dbReference type="Pfam" id="PF02543"/>
    </source>
</evidence>
<protein>
    <submittedName>
        <fullName evidence="4">Carbamoyltransferase</fullName>
    </submittedName>
</protein>
<dbReference type="Proteomes" id="UP000199169">
    <property type="component" value="Unassembled WGS sequence"/>
</dbReference>
<dbReference type="InterPro" id="IPR051338">
    <property type="entry name" value="NodU/CmcH_Carbamoyltrnsfr"/>
</dbReference>
<evidence type="ECO:0000313" key="5">
    <source>
        <dbReference type="Proteomes" id="UP000199169"/>
    </source>
</evidence>
<dbReference type="PANTHER" id="PTHR34847:SF1">
    <property type="entry name" value="NODULATION PROTEIN U"/>
    <property type="match status" value="1"/>
</dbReference>
<dbReference type="PANTHER" id="PTHR34847">
    <property type="entry name" value="NODULATION PROTEIN U"/>
    <property type="match status" value="1"/>
</dbReference>
<dbReference type="RefSeq" id="WP_186407188.1">
    <property type="nucleotide sequence ID" value="NZ_FLQX01000110.1"/>
</dbReference>
<feature type="domain" description="Carbamoyltransferase" evidence="2">
    <location>
        <begin position="6"/>
        <end position="354"/>
    </location>
</feature>
<sequence length="593" mass="65784">MALTLLGLSGALTHDPSAALYIDGKLVAAAEEERFVRDKHAKNRMPYEAAKFCLEFAGIKPADVDAVAIPFAPISLGEPARWHYARRYWYAPDRALDAILTGNRRFHRYRKRIEWCLQQLGFDLKKIEIVPVEHHLAHAASAYHCSGFAEKTAILGIDGKGEYATTFFGYGENGRIHKIKEFYDPDSLGGLYGALTEFLGFEMLDGEYKVMGMAPYGDPSRYDFSRLASFENGELTVNTDYANVIGFRRYKEDGKGYYFSPKLVDWLGPRRSGDVADDPYIHYAASMQKLFEDLSLQMLDHYLGDILRETGRLAFSGGGALNVKLNQKIIARPEVRELFVQPASGDAGTAVGAAAYVSVQRGVPVEKMAHVYLGPAYSNEDVIAACARHPARPLGQRLDDVPQHVARLLVEGNPVAWFQGRMEFGPRALGGRSIVGCPSVPGVADRINAQIKFRERWRPFCPSMLDTVGPQMLGSAHPAPFMTFTFEVADGWQERVPEVVHEDGTSRAQVLQREFNPRYYDLMVELEKLTGNGVVLNTSLNRRGEAMICSPTDALNMFFGSDLEYLVMEDILVVKAQASTSASPLAREAIAGT</sequence>
<proteinExistence type="inferred from homology"/>
<keyword evidence="4" id="KW-0808">Transferase</keyword>
<organism evidence="4 5">
    <name type="scientific">Candidatus Accumulibacter aalborgensis</name>
    <dbReference type="NCBI Taxonomy" id="1860102"/>
    <lineage>
        <taxon>Bacteria</taxon>
        <taxon>Pseudomonadati</taxon>
        <taxon>Pseudomonadota</taxon>
        <taxon>Betaproteobacteria</taxon>
        <taxon>Candidatus Accumulibacter</taxon>
    </lineage>
</organism>
<dbReference type="Gene3D" id="3.30.420.40">
    <property type="match status" value="2"/>
</dbReference>
<feature type="domain" description="Carbamoyltransferase C-terminal" evidence="3">
    <location>
        <begin position="406"/>
        <end position="575"/>
    </location>
</feature>
<name>A0A1A8XR92_9PROT</name>